<dbReference type="GO" id="GO:0006044">
    <property type="term" value="P:N-acetylglucosamine metabolic process"/>
    <property type="evidence" value="ECO:0007669"/>
    <property type="project" value="TreeGrafter"/>
</dbReference>
<dbReference type="InterPro" id="IPR006813">
    <property type="entry name" value="Glyco_trans_17"/>
</dbReference>
<organism evidence="1 2">
    <name type="scientific">Prochlorococcus marinus (strain SARG / CCMP1375 / SS120)</name>
    <dbReference type="NCBI Taxonomy" id="167539"/>
    <lineage>
        <taxon>Bacteria</taxon>
        <taxon>Bacillati</taxon>
        <taxon>Cyanobacteriota</taxon>
        <taxon>Cyanophyceae</taxon>
        <taxon>Synechococcales</taxon>
        <taxon>Prochlorococcaceae</taxon>
        <taxon>Prochlorococcus</taxon>
    </lineage>
</organism>
<dbReference type="AlphaFoldDB" id="Q7VAW9"/>
<dbReference type="OrthoDB" id="1997677at2"/>
<dbReference type="EnsemblBacteria" id="AAQ00378">
    <property type="protein sequence ID" value="AAQ00378"/>
    <property type="gene ID" value="Pro_1334"/>
</dbReference>
<dbReference type="Proteomes" id="UP000001420">
    <property type="component" value="Chromosome"/>
</dbReference>
<dbReference type="Pfam" id="PF04724">
    <property type="entry name" value="Glyco_transf_17"/>
    <property type="match status" value="1"/>
</dbReference>
<sequence>MKIFDCFLFCGEIDILRARLELYKNIVYKFVIVEGSVDFRGNPKKAILDNDFLSKHSNIRYFRLNSEDFKVDNAWQREFTSRNCFKKGLSDALDNDLIIISDVDEIISPTKLVKEAKGIRVYEMSYHRFTPNYQCITANWKHACSFPAKYLKNYSPQEMRLVYRGIRLGEIKVTDSFKLIRQAGAHLSYFPISKEISIYQTIKDKIPKHPEDHVLTKHRSFKVTPKYFYCLTFLGIDILGARLLWGISCHPFIHFSKDERLILDKHLKNNKMRALISCKSSYNILSFATSIEKITWRLVTILVAIYGSSLRILIKLFYN</sequence>
<dbReference type="EMBL" id="AE017126">
    <property type="protein sequence ID" value="AAQ00378.1"/>
    <property type="molecule type" value="Genomic_DNA"/>
</dbReference>
<accession>Q7VAW9</accession>
<dbReference type="KEGG" id="pma:Pro_1334"/>
<dbReference type="RefSeq" id="WP_011125485.1">
    <property type="nucleotide sequence ID" value="NC_005042.1"/>
</dbReference>
<proteinExistence type="predicted"/>
<dbReference type="eggNOG" id="ENOG5033HK5">
    <property type="taxonomic scope" value="Bacteria"/>
</dbReference>
<evidence type="ECO:0000313" key="1">
    <source>
        <dbReference type="EMBL" id="AAQ00378.1"/>
    </source>
</evidence>
<name>Q7VAW9_PROMA</name>
<dbReference type="HOGENOM" id="CLU_849561_0_0_3"/>
<dbReference type="PATRIC" id="fig|167539.5.peg.1399"/>
<dbReference type="PANTHER" id="PTHR12224">
    <property type="entry name" value="BETA-1,4-MANNOSYL-GLYCOPROTEIN BETA-1,4-N-ACETYLGLUCOSAMINYL-TRANSFERASE"/>
    <property type="match status" value="1"/>
</dbReference>
<keyword evidence="2" id="KW-1185">Reference proteome</keyword>
<reference evidence="1 2" key="1">
    <citation type="journal article" date="2003" name="Proc. Natl. Acad. Sci. U.S.A.">
        <title>Genome sequence of the cyanobacterium Prochlorococcus marinus SS120, a nearly minimal oxyphototrophic genome.</title>
        <authorList>
            <person name="Dufresne A."/>
            <person name="Salanoubat M."/>
            <person name="Partensky F."/>
            <person name="Artiguenave F."/>
            <person name="Axmann I.M."/>
            <person name="Barbe V."/>
            <person name="Duprat S."/>
            <person name="Galperin M.Y."/>
            <person name="Koonin E.V."/>
            <person name="Le Gall F."/>
            <person name="Makarova K.S."/>
            <person name="Ostrowski M."/>
            <person name="Oztas S."/>
            <person name="Robert C."/>
            <person name="Rogozin I.B."/>
            <person name="Scanlan D.J."/>
            <person name="Tandeau de Marsac N."/>
            <person name="Weissenbach J."/>
            <person name="Wincker P."/>
            <person name="Wolf Y.I."/>
            <person name="Hess W.R."/>
        </authorList>
    </citation>
    <scope>NUCLEOTIDE SEQUENCE [LARGE SCALE GENOMIC DNA]</scope>
    <source>
        <strain evidence="2">SARG / CCMP1375 / SS120</strain>
    </source>
</reference>
<evidence type="ECO:0000313" key="2">
    <source>
        <dbReference type="Proteomes" id="UP000001420"/>
    </source>
</evidence>
<dbReference type="GO" id="GO:0016020">
    <property type="term" value="C:membrane"/>
    <property type="evidence" value="ECO:0007669"/>
    <property type="project" value="InterPro"/>
</dbReference>
<dbReference type="PANTHER" id="PTHR12224:SF0">
    <property type="entry name" value="BETA-1,4-MANNOSYL-GLYCOPROTEIN 4-BETA-N-ACETYLGLUCOSAMINYLTRANSFERASE"/>
    <property type="match status" value="1"/>
</dbReference>
<dbReference type="GO" id="GO:0003830">
    <property type="term" value="F:beta-1,4-mannosylglycoprotein 4-beta-N-acetylglucosaminyltransferase activity"/>
    <property type="evidence" value="ECO:0007669"/>
    <property type="project" value="InterPro"/>
</dbReference>
<gene>
    <name evidence="1" type="ordered locus">Pro_1334</name>
</gene>
<protein>
    <submittedName>
        <fullName evidence="1">Beta-1,4-N-acetylglucosaminyltransferase-like protein</fullName>
    </submittedName>
</protein>